<comment type="caution">
    <text evidence="1">The sequence shown here is derived from an EMBL/GenBank/DDBJ whole genome shotgun (WGS) entry which is preliminary data.</text>
</comment>
<reference evidence="2" key="1">
    <citation type="journal article" date="2019" name="Int. J. Syst. Evol. Microbiol.">
        <title>The Global Catalogue of Microorganisms (GCM) 10K type strain sequencing project: providing services to taxonomists for standard genome sequencing and annotation.</title>
        <authorList>
            <consortium name="The Broad Institute Genomics Platform"/>
            <consortium name="The Broad Institute Genome Sequencing Center for Infectious Disease"/>
            <person name="Wu L."/>
            <person name="Ma J."/>
        </authorList>
    </citation>
    <scope>NUCLEOTIDE SEQUENCE [LARGE SCALE GENOMIC DNA]</scope>
    <source>
        <strain evidence="2">CGMCC 1.14993</strain>
    </source>
</reference>
<gene>
    <name evidence="1" type="ORF">GCM10007380_40850</name>
</gene>
<organism evidence="1 2">
    <name type="scientific">Gottfriedia solisilvae</name>
    <dbReference type="NCBI Taxonomy" id="1516104"/>
    <lineage>
        <taxon>Bacteria</taxon>
        <taxon>Bacillati</taxon>
        <taxon>Bacillota</taxon>
        <taxon>Bacilli</taxon>
        <taxon>Bacillales</taxon>
        <taxon>Bacillaceae</taxon>
        <taxon>Gottfriedia</taxon>
    </lineage>
</organism>
<sequence>MAKEIKRIQVIFNLVDPHQKEIYDYIMKSTNYSGTAKSLIDVGYIMKNEKNLKVSIKSENQEVELPNFQHYESEKVDKKFSTEDTFDFSGYAM</sequence>
<evidence type="ECO:0000313" key="1">
    <source>
        <dbReference type="EMBL" id="GGI18021.1"/>
    </source>
</evidence>
<dbReference type="Proteomes" id="UP000626244">
    <property type="component" value="Unassembled WGS sequence"/>
</dbReference>
<dbReference type="RefSeq" id="WP_088003365.1">
    <property type="nucleotide sequence ID" value="NZ_BMHB01000004.1"/>
</dbReference>
<keyword evidence="2" id="KW-1185">Reference proteome</keyword>
<name>A0A8J3F5L2_9BACI</name>
<accession>A0A8J3F5L2</accession>
<evidence type="ECO:0000313" key="2">
    <source>
        <dbReference type="Proteomes" id="UP000626244"/>
    </source>
</evidence>
<dbReference type="EMBL" id="BMHB01000004">
    <property type="protein sequence ID" value="GGI18021.1"/>
    <property type="molecule type" value="Genomic_DNA"/>
</dbReference>
<dbReference type="OrthoDB" id="2879907at2"/>
<protein>
    <submittedName>
        <fullName evidence="1">Uncharacterized protein</fullName>
    </submittedName>
</protein>
<dbReference type="AlphaFoldDB" id="A0A8J3F5L2"/>
<proteinExistence type="predicted"/>